<dbReference type="Proteomes" id="UP001058461">
    <property type="component" value="Chromosome"/>
</dbReference>
<accession>A0ABY5HKL7</accession>
<gene>
    <name evidence="3" type="ORF">KDW95_04510</name>
</gene>
<evidence type="ECO:0000259" key="2">
    <source>
        <dbReference type="Pfam" id="PF18810"/>
    </source>
</evidence>
<evidence type="ECO:0000313" key="4">
    <source>
        <dbReference type="Proteomes" id="UP001058461"/>
    </source>
</evidence>
<dbReference type="InterPro" id="IPR041110">
    <property type="entry name" value="PBECR2"/>
</dbReference>
<protein>
    <recommendedName>
        <fullName evidence="5">Phage Mu protein F like protein</fullName>
    </recommendedName>
</protein>
<reference evidence="3" key="1">
    <citation type="submission" date="2021-04" db="EMBL/GenBank/DDBJ databases">
        <title>Oceanospirillales bacteria with DddD are important DMSP degraders in coastal seawater.</title>
        <authorList>
            <person name="Liu J."/>
        </authorList>
    </citation>
    <scope>NUCLEOTIDE SEQUENCE</scope>
    <source>
        <strain evidence="3">D13-1</strain>
    </source>
</reference>
<evidence type="ECO:0000259" key="1">
    <source>
        <dbReference type="Pfam" id="PF04233"/>
    </source>
</evidence>
<dbReference type="Pfam" id="PF04233">
    <property type="entry name" value="Phage_Mu_F"/>
    <property type="match status" value="1"/>
</dbReference>
<dbReference type="InterPro" id="IPR006528">
    <property type="entry name" value="Phage_head_morphogenesis_dom"/>
</dbReference>
<proteinExistence type="predicted"/>
<feature type="domain" description="Phage-Barnase-EndoU-ColicinE5/D-RelE like nuclease 2" evidence="2">
    <location>
        <begin position="295"/>
        <end position="419"/>
    </location>
</feature>
<feature type="domain" description="Phage head morphogenesis" evidence="1">
    <location>
        <begin position="59"/>
        <end position="173"/>
    </location>
</feature>
<evidence type="ECO:0000313" key="3">
    <source>
        <dbReference type="EMBL" id="UTW12942.1"/>
    </source>
</evidence>
<keyword evidence="4" id="KW-1185">Reference proteome</keyword>
<sequence length="430" mass="48254">MPPRATTDIGARPFDEAISYFSQKLGLPTTGWQDVYGAQHDHAFMVAGANRQAIVEGFASAIAAAIEQGETLAAFRERFDQLVASHGWDYKGSRGWRSRLIYETNVRQAYNAGREIQMADPAHRARFPYMEYRHSGAENYRPQHKAWDRLVLAADDPWWNLHSPSNGYGCKCKKLPVSKRELKRLGKTAPDTAPADEFREYVDKRTGEVRQIPLGIDPGFDHRPGESWLRHNSPRQVKQWPVGQGTIPFGHPDDTPLPAPTKVNPQQLLEPGLSDDAYIDAFVAEFHGKGSRSEKTREKHQVFQDVLGEPLLISDQLFQDASGRRIQAPSEGGAIDPQYLPLLAQAIQQPDEIWAALEPDLAIPGKYRLTRRYLSRWITAEGQQLLMSWVHGQGLWHGATAAATEAELAALRQGVRLYQRGPQVNNKGEQ</sequence>
<dbReference type="RefSeq" id="WP_255855087.1">
    <property type="nucleotide sequence ID" value="NZ_CP073347.1"/>
</dbReference>
<name>A0ABY5HKL7_9GAMM</name>
<organism evidence="3 4">
    <name type="scientific">Marinobacterium rhizophilum</name>
    <dbReference type="NCBI Taxonomy" id="420402"/>
    <lineage>
        <taxon>Bacteria</taxon>
        <taxon>Pseudomonadati</taxon>
        <taxon>Pseudomonadota</taxon>
        <taxon>Gammaproteobacteria</taxon>
        <taxon>Oceanospirillales</taxon>
        <taxon>Oceanospirillaceae</taxon>
        <taxon>Marinobacterium</taxon>
    </lineage>
</organism>
<dbReference type="Pfam" id="PF18810">
    <property type="entry name" value="PBECR2"/>
    <property type="match status" value="1"/>
</dbReference>
<dbReference type="EMBL" id="CP073347">
    <property type="protein sequence ID" value="UTW12942.1"/>
    <property type="molecule type" value="Genomic_DNA"/>
</dbReference>
<evidence type="ECO:0008006" key="5">
    <source>
        <dbReference type="Google" id="ProtNLM"/>
    </source>
</evidence>